<dbReference type="EMBL" id="QDDR01000011">
    <property type="protein sequence ID" value="PVE45994.1"/>
    <property type="molecule type" value="Genomic_DNA"/>
</dbReference>
<evidence type="ECO:0000256" key="1">
    <source>
        <dbReference type="ARBA" id="ARBA00023015"/>
    </source>
</evidence>
<keyword evidence="2" id="KW-0238">DNA-binding</keyword>
<dbReference type="Proteomes" id="UP000244810">
    <property type="component" value="Unassembled WGS sequence"/>
</dbReference>
<evidence type="ECO:0000256" key="2">
    <source>
        <dbReference type="ARBA" id="ARBA00023125"/>
    </source>
</evidence>
<accession>A0A2T7UMU3</accession>
<dbReference type="InterPro" id="IPR050176">
    <property type="entry name" value="LTTR"/>
</dbReference>
<gene>
    <name evidence="5" type="ORF">DDE23_19245</name>
</gene>
<proteinExistence type="predicted"/>
<dbReference type="PANTHER" id="PTHR30579">
    <property type="entry name" value="TRANSCRIPTIONAL REGULATOR"/>
    <property type="match status" value="1"/>
</dbReference>
<feature type="domain" description="LysR substrate-binding" evidence="4">
    <location>
        <begin position="17"/>
        <end position="204"/>
    </location>
</feature>
<keyword evidence="6" id="KW-1185">Reference proteome</keyword>
<keyword evidence="3" id="KW-0804">Transcription</keyword>
<dbReference type="InterPro" id="IPR005119">
    <property type="entry name" value="LysR_subst-bd"/>
</dbReference>
<evidence type="ECO:0000259" key="4">
    <source>
        <dbReference type="Pfam" id="PF03466"/>
    </source>
</evidence>
<protein>
    <submittedName>
        <fullName evidence="5">LysR family transcriptional regulator</fullName>
    </submittedName>
</protein>
<evidence type="ECO:0000313" key="5">
    <source>
        <dbReference type="EMBL" id="PVE45994.1"/>
    </source>
</evidence>
<organism evidence="5 6">
    <name type="scientific">Pararhodobacter aggregans</name>
    <dbReference type="NCBI Taxonomy" id="404875"/>
    <lineage>
        <taxon>Bacteria</taxon>
        <taxon>Pseudomonadati</taxon>
        <taxon>Pseudomonadota</taxon>
        <taxon>Alphaproteobacteria</taxon>
        <taxon>Rhodobacterales</taxon>
        <taxon>Paracoccaceae</taxon>
        <taxon>Pararhodobacter</taxon>
    </lineage>
</organism>
<dbReference type="OrthoDB" id="9791253at2"/>
<dbReference type="GO" id="GO:0003677">
    <property type="term" value="F:DNA binding"/>
    <property type="evidence" value="ECO:0007669"/>
    <property type="project" value="UniProtKB-KW"/>
</dbReference>
<keyword evidence="1" id="KW-0805">Transcription regulation</keyword>
<evidence type="ECO:0000313" key="6">
    <source>
        <dbReference type="Proteomes" id="UP000244810"/>
    </source>
</evidence>
<dbReference type="AlphaFoldDB" id="A0A2T7UMU3"/>
<name>A0A2T7UMU3_9RHOB</name>
<dbReference type="Gene3D" id="3.40.190.10">
    <property type="entry name" value="Periplasmic binding protein-like II"/>
    <property type="match status" value="2"/>
</dbReference>
<comment type="caution">
    <text evidence="5">The sequence shown here is derived from an EMBL/GenBank/DDBJ whole genome shotgun (WGS) entry which is preliminary data.</text>
</comment>
<dbReference type="Pfam" id="PF03466">
    <property type="entry name" value="LysR_substrate"/>
    <property type="match status" value="1"/>
</dbReference>
<sequence length="226" mass="25057">MLDLRTEMLTAVTAPQAVRGTVRLGVSETIVRLWLNAFLERVHALYPNLVIDLSVDVTPVMLEQLLRGDLDLCLCLSLTEDVRIANLPLFTAPLVFLASTEMEIGPEPLGIEALRAVPIITYPKATSPYTTLMRALHRAGETRPRVYTNSSLASMIRMTLDRIGICAIPEEVARTEIEEGKLRVIRTVLELPEHRFSACYLHRTSAGVVEHLAMLAQKVGGSDRQS</sequence>
<dbReference type="PANTHER" id="PTHR30579:SF7">
    <property type="entry name" value="HTH-TYPE TRANSCRIPTIONAL REGULATOR LRHA-RELATED"/>
    <property type="match status" value="1"/>
</dbReference>
<dbReference type="SUPFAM" id="SSF53850">
    <property type="entry name" value="Periplasmic binding protein-like II"/>
    <property type="match status" value="1"/>
</dbReference>
<dbReference type="CDD" id="cd05466">
    <property type="entry name" value="PBP2_LTTR_substrate"/>
    <property type="match status" value="1"/>
</dbReference>
<evidence type="ECO:0000256" key="3">
    <source>
        <dbReference type="ARBA" id="ARBA00023163"/>
    </source>
</evidence>
<dbReference type="GO" id="GO:0003700">
    <property type="term" value="F:DNA-binding transcription factor activity"/>
    <property type="evidence" value="ECO:0007669"/>
    <property type="project" value="TreeGrafter"/>
</dbReference>
<reference evidence="5 6" key="1">
    <citation type="journal article" date="2011" name="Syst. Appl. Microbiol.">
        <title>Defluviimonas denitrificans gen. nov., sp. nov., and Pararhodobacter aggregans gen. nov., sp. nov., non-phototrophic Rhodobacteraceae from the biofilter of a marine aquaculture.</title>
        <authorList>
            <person name="Foesel B.U."/>
            <person name="Drake H.L."/>
            <person name="Schramm A."/>
        </authorList>
    </citation>
    <scope>NUCLEOTIDE SEQUENCE [LARGE SCALE GENOMIC DNA]</scope>
    <source>
        <strain evidence="5 6">D1-19</strain>
    </source>
</reference>